<accession>A0AAN9HXP4</accession>
<dbReference type="EMBL" id="JAYWIO010000006">
    <property type="protein sequence ID" value="KAK7257544.1"/>
    <property type="molecule type" value="Genomic_DNA"/>
</dbReference>
<feature type="region of interest" description="Disordered" evidence="1">
    <location>
        <begin position="100"/>
        <end position="124"/>
    </location>
</feature>
<dbReference type="Proteomes" id="UP001372338">
    <property type="component" value="Unassembled WGS sequence"/>
</dbReference>
<proteinExistence type="predicted"/>
<feature type="region of interest" description="Disordered" evidence="1">
    <location>
        <begin position="45"/>
        <end position="67"/>
    </location>
</feature>
<evidence type="ECO:0000313" key="2">
    <source>
        <dbReference type="EMBL" id="KAK7257544.1"/>
    </source>
</evidence>
<organism evidence="2 3">
    <name type="scientific">Crotalaria pallida</name>
    <name type="common">Smooth rattlebox</name>
    <name type="synonym">Crotalaria striata</name>
    <dbReference type="NCBI Taxonomy" id="3830"/>
    <lineage>
        <taxon>Eukaryota</taxon>
        <taxon>Viridiplantae</taxon>
        <taxon>Streptophyta</taxon>
        <taxon>Embryophyta</taxon>
        <taxon>Tracheophyta</taxon>
        <taxon>Spermatophyta</taxon>
        <taxon>Magnoliopsida</taxon>
        <taxon>eudicotyledons</taxon>
        <taxon>Gunneridae</taxon>
        <taxon>Pentapetalae</taxon>
        <taxon>rosids</taxon>
        <taxon>fabids</taxon>
        <taxon>Fabales</taxon>
        <taxon>Fabaceae</taxon>
        <taxon>Papilionoideae</taxon>
        <taxon>50 kb inversion clade</taxon>
        <taxon>genistoids sensu lato</taxon>
        <taxon>core genistoids</taxon>
        <taxon>Crotalarieae</taxon>
        <taxon>Crotalaria</taxon>
    </lineage>
</organism>
<evidence type="ECO:0000256" key="1">
    <source>
        <dbReference type="SAM" id="MobiDB-lite"/>
    </source>
</evidence>
<dbReference type="PANTHER" id="PTHR35495">
    <property type="entry name" value="OS06G0679600 PROTEIN"/>
    <property type="match status" value="1"/>
</dbReference>
<gene>
    <name evidence="2" type="ORF">RIF29_31586</name>
</gene>
<comment type="caution">
    <text evidence="2">The sequence shown here is derived from an EMBL/GenBank/DDBJ whole genome shotgun (WGS) entry which is preliminary data.</text>
</comment>
<feature type="compositionally biased region" description="Low complexity" evidence="1">
    <location>
        <begin position="100"/>
        <end position="115"/>
    </location>
</feature>
<keyword evidence="3" id="KW-1185">Reference proteome</keyword>
<reference evidence="2 3" key="1">
    <citation type="submission" date="2024-01" db="EMBL/GenBank/DDBJ databases">
        <title>The genomes of 5 underutilized Papilionoideae crops provide insights into root nodulation and disease resistanc.</title>
        <authorList>
            <person name="Yuan L."/>
        </authorList>
    </citation>
    <scope>NUCLEOTIDE SEQUENCE [LARGE SCALE GENOMIC DNA]</scope>
    <source>
        <strain evidence="2">ZHUSHIDOU_FW_LH</strain>
        <tissue evidence="2">Leaf</tissue>
    </source>
</reference>
<dbReference type="PANTHER" id="PTHR35495:SF10">
    <property type="entry name" value="PEPTIDASE S26 DOMAIN-CONTAINING PROTEIN"/>
    <property type="match status" value="1"/>
</dbReference>
<sequence length="124" mass="13869">MKNRRTRPIIKPNPFNKFLKPGTLAKIRDSQITARRTLFRKLNAPSHRIPSPLPPSNDAVPTHQNDTDGFPCFASRTFSPRCPQRKKLVASKSVFFVSASPVRSTSDSPDTPRTTIENLASKVL</sequence>
<name>A0AAN9HXP4_CROPI</name>
<protein>
    <submittedName>
        <fullName evidence="2">Uncharacterized protein</fullName>
    </submittedName>
</protein>
<dbReference type="AlphaFoldDB" id="A0AAN9HXP4"/>
<evidence type="ECO:0000313" key="3">
    <source>
        <dbReference type="Proteomes" id="UP001372338"/>
    </source>
</evidence>